<name>A0A368TUG7_9GAMM</name>
<keyword evidence="1 5" id="KW-0413">Isomerase</keyword>
<dbReference type="OrthoDB" id="5389341at2"/>
<dbReference type="CDD" id="cd06558">
    <property type="entry name" value="crotonase-like"/>
    <property type="match status" value="1"/>
</dbReference>
<dbReference type="InterPro" id="IPR018376">
    <property type="entry name" value="Enoyl-CoA_hyd/isom_CS"/>
</dbReference>
<dbReference type="PROSITE" id="PS00166">
    <property type="entry name" value="ENOYL_COA_HYDRATASE"/>
    <property type="match status" value="1"/>
</dbReference>
<evidence type="ECO:0000256" key="1">
    <source>
        <dbReference type="ARBA" id="ARBA00023235"/>
    </source>
</evidence>
<dbReference type="InterPro" id="IPR029045">
    <property type="entry name" value="ClpP/crotonase-like_dom_sf"/>
</dbReference>
<organism evidence="5 6">
    <name type="scientific">Vreelandella rituensis</name>
    <dbReference type="NCBI Taxonomy" id="2282306"/>
    <lineage>
        <taxon>Bacteria</taxon>
        <taxon>Pseudomonadati</taxon>
        <taxon>Pseudomonadota</taxon>
        <taxon>Gammaproteobacteria</taxon>
        <taxon>Oceanospirillales</taxon>
        <taxon>Halomonadaceae</taxon>
        <taxon>Vreelandella</taxon>
    </lineage>
</organism>
<evidence type="ECO:0000313" key="5">
    <source>
        <dbReference type="EMBL" id="RCV88334.1"/>
    </source>
</evidence>
<gene>
    <name evidence="5" type="ORF">DU506_15015</name>
</gene>
<accession>A0A368TUG7</accession>
<dbReference type="Gene3D" id="3.90.226.10">
    <property type="entry name" value="2-enoyl-CoA Hydratase, Chain A, domain 1"/>
    <property type="match status" value="1"/>
</dbReference>
<dbReference type="SUPFAM" id="SSF52096">
    <property type="entry name" value="ClpP/crotonase"/>
    <property type="match status" value="1"/>
</dbReference>
<comment type="similarity">
    <text evidence="4">Belongs to the enoyl-CoA hydratase/isomerase family.</text>
</comment>
<keyword evidence="2" id="KW-0456">Lyase</keyword>
<evidence type="ECO:0000256" key="3">
    <source>
        <dbReference type="ARBA" id="ARBA00023268"/>
    </source>
</evidence>
<dbReference type="InterPro" id="IPR001753">
    <property type="entry name" value="Enoyl-CoA_hydra/iso"/>
</dbReference>
<proteinExistence type="inferred from homology"/>
<evidence type="ECO:0000313" key="6">
    <source>
        <dbReference type="Proteomes" id="UP000253204"/>
    </source>
</evidence>
<dbReference type="GO" id="GO:0016829">
    <property type="term" value="F:lyase activity"/>
    <property type="evidence" value="ECO:0007669"/>
    <property type="project" value="UniProtKB-KW"/>
</dbReference>
<dbReference type="Proteomes" id="UP000253204">
    <property type="component" value="Unassembled WGS sequence"/>
</dbReference>
<sequence length="477" mass="50686">MSAPVHYRRIDEIGVICIDNPPVNALSQAVRAGLLATLKQGLKDTDAKALVIMAKGRTFIAGADIREFGKPAQSPLLPEVITQLEASPKPIIAVLHGTALGGGLEVALGCHLRVALPDTLLGLPEVKLGLLPGAGGTQRLPRLVGIEAALDMITSGRFVNAEEAHELGIIDIISETSEPLQAGLAAASDVLAGKRETRVTGQLPTPDANPAAVADFRVRLADEAPALFSPFRCIDAVEASAQGTLDEGLKRERELFLLCMESPQRNGLIHSFFAARNIHKVPQAEEATPLLQIALIGKHPLFERLQQHAKRAGITFSTTITADTQACLLAPGDTVDNDIPDHCITVSIIAADTTDMPQTPLALVLSPNLAVAELVALTSERTQQQAVANALKALRQPVVVSQGNSMLSAMTRAIKGRPVNQQTKALEAISHSIAENELCYRVSDIDLLAIEGLEYPRHLGGPHYQATLPASSRVETS</sequence>
<reference evidence="5 6" key="1">
    <citation type="submission" date="2018-07" db="EMBL/GenBank/DDBJ databases">
        <title>Halomonas rutogse sp. nov., isolated from Lake TangqianCo on Tibetan Plateau.</title>
        <authorList>
            <person name="Lu H."/>
            <person name="Xing P."/>
            <person name="Wu Q."/>
        </authorList>
    </citation>
    <scope>NUCLEOTIDE SEQUENCE [LARGE SCALE GENOMIC DNA]</scope>
    <source>
        <strain evidence="5 6">TQ8S</strain>
    </source>
</reference>
<dbReference type="AlphaFoldDB" id="A0A368TUG7"/>
<comment type="caution">
    <text evidence="5">The sequence shown here is derived from an EMBL/GenBank/DDBJ whole genome shotgun (WGS) entry which is preliminary data.</text>
</comment>
<protein>
    <submittedName>
        <fullName evidence="5">Enoyl-CoA hydratase/isomerase family protein</fullName>
    </submittedName>
</protein>
<dbReference type="EMBL" id="QPIJ01000040">
    <property type="protein sequence ID" value="RCV88334.1"/>
    <property type="molecule type" value="Genomic_DNA"/>
</dbReference>
<evidence type="ECO:0000256" key="4">
    <source>
        <dbReference type="RuleBase" id="RU003707"/>
    </source>
</evidence>
<dbReference type="GO" id="GO:0016853">
    <property type="term" value="F:isomerase activity"/>
    <property type="evidence" value="ECO:0007669"/>
    <property type="project" value="UniProtKB-KW"/>
</dbReference>
<keyword evidence="3" id="KW-0511">Multifunctional enzyme</keyword>
<dbReference type="RefSeq" id="WP_114487721.1">
    <property type="nucleotide sequence ID" value="NZ_CBCSHM010000038.1"/>
</dbReference>
<dbReference type="Pfam" id="PF00378">
    <property type="entry name" value="ECH_1"/>
    <property type="match status" value="1"/>
</dbReference>
<dbReference type="PANTHER" id="PTHR23309">
    <property type="entry name" value="3-HYDROXYACYL-COA DEHYROGENASE"/>
    <property type="match status" value="1"/>
</dbReference>
<keyword evidence="6" id="KW-1185">Reference proteome</keyword>
<evidence type="ECO:0000256" key="2">
    <source>
        <dbReference type="ARBA" id="ARBA00023239"/>
    </source>
</evidence>